<dbReference type="InterPro" id="IPR006089">
    <property type="entry name" value="Acyl-CoA_DH_CS"/>
</dbReference>
<keyword evidence="13" id="KW-1185">Reference proteome</keyword>
<protein>
    <submittedName>
        <fullName evidence="12">Acyl-CoA dehydrogenase</fullName>
    </submittedName>
</protein>
<dbReference type="InterPro" id="IPR009075">
    <property type="entry name" value="AcylCo_DH/oxidase_C"/>
</dbReference>
<dbReference type="Gene3D" id="1.10.540.10">
    <property type="entry name" value="Acyl-CoA dehydrogenase/oxidase, N-terminal domain"/>
    <property type="match status" value="1"/>
</dbReference>
<accession>A0A918DJH6</accession>
<dbReference type="InterPro" id="IPR013786">
    <property type="entry name" value="AcylCoA_DH/ox_N"/>
</dbReference>
<dbReference type="InterPro" id="IPR046373">
    <property type="entry name" value="Acyl-CoA_Oxase/DH_mid-dom_sf"/>
</dbReference>
<dbReference type="InterPro" id="IPR037069">
    <property type="entry name" value="AcylCoA_DH/ox_N_sf"/>
</dbReference>
<keyword evidence="5 8" id="KW-0285">Flavoprotein</keyword>
<dbReference type="SUPFAM" id="SSF47203">
    <property type="entry name" value="Acyl-CoA dehydrogenase C-terminal domain-like"/>
    <property type="match status" value="1"/>
</dbReference>
<evidence type="ECO:0000256" key="5">
    <source>
        <dbReference type="ARBA" id="ARBA00022630"/>
    </source>
</evidence>
<gene>
    <name evidence="12" type="primary">ivdC</name>
    <name evidence="12" type="ORF">GCM10010982_23830</name>
</gene>
<feature type="domain" description="Acyl-CoA dehydrogenase/oxidase N-terminal" evidence="11">
    <location>
        <begin position="6"/>
        <end position="117"/>
    </location>
</feature>
<comment type="caution">
    <text evidence="12">The sequence shown here is derived from an EMBL/GenBank/DDBJ whole genome shotgun (WGS) entry which is preliminary data.</text>
</comment>
<dbReference type="PROSITE" id="PS00072">
    <property type="entry name" value="ACYL_COA_DH_1"/>
    <property type="match status" value="1"/>
</dbReference>
<reference evidence="12" key="2">
    <citation type="submission" date="2020-09" db="EMBL/GenBank/DDBJ databases">
        <authorList>
            <person name="Sun Q."/>
            <person name="Zhou Y."/>
        </authorList>
    </citation>
    <scope>NUCLEOTIDE SEQUENCE</scope>
    <source>
        <strain evidence="12">CGMCC 1.7086</strain>
    </source>
</reference>
<evidence type="ECO:0000256" key="6">
    <source>
        <dbReference type="ARBA" id="ARBA00022827"/>
    </source>
</evidence>
<dbReference type="PANTHER" id="PTHR43831:SF1">
    <property type="entry name" value="ISOBUTYRYL-COA DEHYDROGENASE, MITOCHONDRIAL"/>
    <property type="match status" value="1"/>
</dbReference>
<name>A0A918DJH6_9ALTE</name>
<evidence type="ECO:0000313" key="12">
    <source>
        <dbReference type="EMBL" id="GGO70407.1"/>
    </source>
</evidence>
<dbReference type="InterPro" id="IPR009100">
    <property type="entry name" value="AcylCoA_DH/oxidase_NM_dom_sf"/>
</dbReference>
<feature type="domain" description="Acyl-CoA dehydrogenase/oxidase C-terminal" evidence="9">
    <location>
        <begin position="227"/>
        <end position="377"/>
    </location>
</feature>
<dbReference type="Gene3D" id="2.40.110.10">
    <property type="entry name" value="Butyryl-CoA Dehydrogenase, subunit A, domain 2"/>
    <property type="match status" value="1"/>
</dbReference>
<feature type="domain" description="Acyl-CoA oxidase/dehydrogenase middle" evidence="10">
    <location>
        <begin position="122"/>
        <end position="215"/>
    </location>
</feature>
<dbReference type="PROSITE" id="PS00073">
    <property type="entry name" value="ACYL_COA_DH_2"/>
    <property type="match status" value="1"/>
</dbReference>
<evidence type="ECO:0000256" key="8">
    <source>
        <dbReference type="RuleBase" id="RU362125"/>
    </source>
</evidence>
<sequence>MNFNLTDDQLAFAETARQFAEQELAPYAGEWDKQHHFPKDVIQKAGELGFCALYTPEEAGGLGLSRLDSSIIFEQLAMGCTATTAMMTIHNMASWMIAKWGTEAVKSAWCEQLVSGQKLASYCLTEPGSGSDAASLRTSARKDGDHYVVNGSKMFISGAGETDVLVVMVRTGEAGPKGISALVIPADAQGIVYGKAEEKMGWNAQPTRLVTFEDVKVPVVNLLGQEGEGFKFAMQGLDGGRINIATCSIGTAQQALNTARNYMLERQQFGKPLAAFQALQFKLADMNTELVAARQMVRLAAFKLDNNDPEKTAYCAMAKRFATDVGFKVCDDALQIHGGYGYIREYPLERHVRDVRVHQILEGTNEIMRLIVARRLLAEDVGDII</sequence>
<dbReference type="Pfam" id="PF00441">
    <property type="entry name" value="Acyl-CoA_dh_1"/>
    <property type="match status" value="1"/>
</dbReference>
<dbReference type="EMBL" id="BMLS01000003">
    <property type="protein sequence ID" value="GGO70407.1"/>
    <property type="molecule type" value="Genomic_DNA"/>
</dbReference>
<keyword evidence="6 8" id="KW-0274">FAD</keyword>
<evidence type="ECO:0000256" key="3">
    <source>
        <dbReference type="ARBA" id="ARBA00009347"/>
    </source>
</evidence>
<evidence type="ECO:0000259" key="11">
    <source>
        <dbReference type="Pfam" id="PF02771"/>
    </source>
</evidence>
<evidence type="ECO:0000259" key="10">
    <source>
        <dbReference type="Pfam" id="PF02770"/>
    </source>
</evidence>
<dbReference type="PANTHER" id="PTHR43831">
    <property type="entry name" value="ISOBUTYRYL-COA DEHYDROGENASE"/>
    <property type="match status" value="1"/>
</dbReference>
<evidence type="ECO:0000259" key="9">
    <source>
        <dbReference type="Pfam" id="PF00441"/>
    </source>
</evidence>
<dbReference type="PIRSF" id="PIRSF016578">
    <property type="entry name" value="HsaA"/>
    <property type="match status" value="1"/>
</dbReference>
<dbReference type="InterPro" id="IPR006091">
    <property type="entry name" value="Acyl-CoA_Oxase/DH_mid-dom"/>
</dbReference>
<dbReference type="Pfam" id="PF02771">
    <property type="entry name" value="Acyl-CoA_dh_N"/>
    <property type="match status" value="1"/>
</dbReference>
<keyword evidence="7 8" id="KW-0560">Oxidoreductase</keyword>
<dbReference type="Pfam" id="PF02770">
    <property type="entry name" value="Acyl-CoA_dh_M"/>
    <property type="match status" value="1"/>
</dbReference>
<dbReference type="Proteomes" id="UP000606935">
    <property type="component" value="Unassembled WGS sequence"/>
</dbReference>
<reference evidence="12" key="1">
    <citation type="journal article" date="2014" name="Int. J. Syst. Evol. Microbiol.">
        <title>Complete genome sequence of Corynebacterium casei LMG S-19264T (=DSM 44701T), isolated from a smear-ripened cheese.</title>
        <authorList>
            <consortium name="US DOE Joint Genome Institute (JGI-PGF)"/>
            <person name="Walter F."/>
            <person name="Albersmeier A."/>
            <person name="Kalinowski J."/>
            <person name="Ruckert C."/>
        </authorList>
    </citation>
    <scope>NUCLEOTIDE SEQUENCE</scope>
    <source>
        <strain evidence="12">CGMCC 1.7086</strain>
    </source>
</reference>
<evidence type="ECO:0000256" key="4">
    <source>
        <dbReference type="ARBA" id="ARBA00022456"/>
    </source>
</evidence>
<keyword evidence="4" id="KW-0101">Branched-chain amino acid catabolism</keyword>
<comment type="similarity">
    <text evidence="3 8">Belongs to the acyl-CoA dehydrogenase family.</text>
</comment>
<dbReference type="FunFam" id="1.10.540.10:FF:000002">
    <property type="entry name" value="Acyl-CoA dehydrogenase FadE19"/>
    <property type="match status" value="1"/>
</dbReference>
<dbReference type="FunFam" id="2.40.110.10:FF:000001">
    <property type="entry name" value="Acyl-CoA dehydrogenase, mitochondrial"/>
    <property type="match status" value="1"/>
</dbReference>
<dbReference type="FunFam" id="1.20.140.10:FF:000001">
    <property type="entry name" value="Acyl-CoA dehydrogenase"/>
    <property type="match status" value="1"/>
</dbReference>
<dbReference type="GO" id="GO:0003995">
    <property type="term" value="F:acyl-CoA dehydrogenase activity"/>
    <property type="evidence" value="ECO:0007669"/>
    <property type="project" value="InterPro"/>
</dbReference>
<dbReference type="GO" id="GO:0050660">
    <property type="term" value="F:flavin adenine dinucleotide binding"/>
    <property type="evidence" value="ECO:0007669"/>
    <property type="project" value="InterPro"/>
</dbReference>
<dbReference type="Gene3D" id="1.20.140.10">
    <property type="entry name" value="Butyryl-CoA Dehydrogenase, subunit A, domain 3"/>
    <property type="match status" value="1"/>
</dbReference>
<dbReference type="AlphaFoldDB" id="A0A918DJH6"/>
<dbReference type="InterPro" id="IPR036250">
    <property type="entry name" value="AcylCo_DH-like_C"/>
</dbReference>
<evidence type="ECO:0000256" key="1">
    <source>
        <dbReference type="ARBA" id="ARBA00001974"/>
    </source>
</evidence>
<dbReference type="InterPro" id="IPR052547">
    <property type="entry name" value="Mito_Isobutyryl-CoADH"/>
</dbReference>
<proteinExistence type="inferred from homology"/>
<comment type="cofactor">
    <cofactor evidence="1 8">
        <name>FAD</name>
        <dbReference type="ChEBI" id="CHEBI:57692"/>
    </cofactor>
</comment>
<organism evidence="12 13">
    <name type="scientific">Bowmanella pacifica</name>
    <dbReference type="NCBI Taxonomy" id="502051"/>
    <lineage>
        <taxon>Bacteria</taxon>
        <taxon>Pseudomonadati</taxon>
        <taxon>Pseudomonadota</taxon>
        <taxon>Gammaproteobacteria</taxon>
        <taxon>Alteromonadales</taxon>
        <taxon>Alteromonadaceae</taxon>
        <taxon>Bowmanella</taxon>
    </lineage>
</organism>
<evidence type="ECO:0000313" key="13">
    <source>
        <dbReference type="Proteomes" id="UP000606935"/>
    </source>
</evidence>
<evidence type="ECO:0000256" key="2">
    <source>
        <dbReference type="ARBA" id="ARBA00005109"/>
    </source>
</evidence>
<comment type="pathway">
    <text evidence="2">Amino-acid degradation; L-valine degradation.</text>
</comment>
<dbReference type="SUPFAM" id="SSF56645">
    <property type="entry name" value="Acyl-CoA dehydrogenase NM domain-like"/>
    <property type="match status" value="1"/>
</dbReference>
<dbReference type="RefSeq" id="WP_188695166.1">
    <property type="nucleotide sequence ID" value="NZ_BMLS01000003.1"/>
</dbReference>
<evidence type="ECO:0000256" key="7">
    <source>
        <dbReference type="ARBA" id="ARBA00023002"/>
    </source>
</evidence>
<dbReference type="GO" id="GO:0009083">
    <property type="term" value="P:branched-chain amino acid catabolic process"/>
    <property type="evidence" value="ECO:0007669"/>
    <property type="project" value="UniProtKB-KW"/>
</dbReference>